<dbReference type="PANTHER" id="PTHR34502:SF5">
    <property type="entry name" value="DUF6594 DOMAIN-CONTAINING PROTEIN"/>
    <property type="match status" value="1"/>
</dbReference>
<keyword evidence="2" id="KW-1133">Transmembrane helix</keyword>
<keyword evidence="5" id="KW-1185">Reference proteome</keyword>
<dbReference type="InterPro" id="IPR046529">
    <property type="entry name" value="DUF6594"/>
</dbReference>
<gene>
    <name evidence="4" type="ORF">P171DRAFT_477653</name>
</gene>
<evidence type="ECO:0000256" key="1">
    <source>
        <dbReference type="SAM" id="MobiDB-lite"/>
    </source>
</evidence>
<feature type="domain" description="DUF6594" evidence="3">
    <location>
        <begin position="25"/>
        <end position="286"/>
    </location>
</feature>
<accession>A0A9P4P6B7</accession>
<evidence type="ECO:0000313" key="5">
    <source>
        <dbReference type="Proteomes" id="UP000799764"/>
    </source>
</evidence>
<proteinExistence type="predicted"/>
<feature type="region of interest" description="Disordered" evidence="1">
    <location>
        <begin position="154"/>
        <end position="177"/>
    </location>
</feature>
<name>A0A9P4P6B7_9PLEO</name>
<dbReference type="Pfam" id="PF20237">
    <property type="entry name" value="DUF6594"/>
    <property type="match status" value="1"/>
</dbReference>
<dbReference type="PANTHER" id="PTHR34502">
    <property type="entry name" value="DUF6594 DOMAIN-CONTAINING PROTEIN-RELATED"/>
    <property type="match status" value="1"/>
</dbReference>
<organism evidence="4 5">
    <name type="scientific">Karstenula rhodostoma CBS 690.94</name>
    <dbReference type="NCBI Taxonomy" id="1392251"/>
    <lineage>
        <taxon>Eukaryota</taxon>
        <taxon>Fungi</taxon>
        <taxon>Dikarya</taxon>
        <taxon>Ascomycota</taxon>
        <taxon>Pezizomycotina</taxon>
        <taxon>Dothideomycetes</taxon>
        <taxon>Pleosporomycetidae</taxon>
        <taxon>Pleosporales</taxon>
        <taxon>Massarineae</taxon>
        <taxon>Didymosphaeriaceae</taxon>
        <taxon>Karstenula</taxon>
    </lineage>
</organism>
<dbReference type="EMBL" id="MU001513">
    <property type="protein sequence ID" value="KAF2438271.1"/>
    <property type="molecule type" value="Genomic_DNA"/>
</dbReference>
<protein>
    <recommendedName>
        <fullName evidence="3">DUF6594 domain-containing protein</fullName>
    </recommendedName>
</protein>
<feature type="transmembrane region" description="Helical" evidence="2">
    <location>
        <begin position="227"/>
        <end position="248"/>
    </location>
</feature>
<dbReference type="Proteomes" id="UP000799764">
    <property type="component" value="Unassembled WGS sequence"/>
</dbReference>
<sequence>MIEKAEPAAPTFRDQWKWQDSPIGYPKLAERIAVLPETGIYRRFDALNARNLLYLQSELCTLENAIREQEERDQHDKRGNKSKYATDHACMLNDAPSVGRRQLNLVETLRKKISQYNKALIQQSKLQRIHPPDRFDLSNVQAFLQSEHMKNDLVGEDSETWGNPRDPDNHPPDLIGIKPRRKEDTFSRLVAENAVHLFKCGLGRFTKKDRHLGRKVYYDTHVMKATVVMTSILASLIPIASIWVLVSLHSLKHKMIAIAAFNVLISTCLTFFTDARRTDVFAVTAA</sequence>
<dbReference type="AlphaFoldDB" id="A0A9P4P6B7"/>
<keyword evidence="2" id="KW-0472">Membrane</keyword>
<keyword evidence="2" id="KW-0812">Transmembrane</keyword>
<feature type="transmembrane region" description="Helical" evidence="2">
    <location>
        <begin position="255"/>
        <end position="273"/>
    </location>
</feature>
<evidence type="ECO:0000313" key="4">
    <source>
        <dbReference type="EMBL" id="KAF2438271.1"/>
    </source>
</evidence>
<evidence type="ECO:0000259" key="3">
    <source>
        <dbReference type="Pfam" id="PF20237"/>
    </source>
</evidence>
<evidence type="ECO:0000256" key="2">
    <source>
        <dbReference type="SAM" id="Phobius"/>
    </source>
</evidence>
<comment type="caution">
    <text evidence="4">The sequence shown here is derived from an EMBL/GenBank/DDBJ whole genome shotgun (WGS) entry which is preliminary data.</text>
</comment>
<reference evidence="4" key="1">
    <citation type="journal article" date="2020" name="Stud. Mycol.">
        <title>101 Dothideomycetes genomes: a test case for predicting lifestyles and emergence of pathogens.</title>
        <authorList>
            <person name="Haridas S."/>
            <person name="Albert R."/>
            <person name="Binder M."/>
            <person name="Bloem J."/>
            <person name="Labutti K."/>
            <person name="Salamov A."/>
            <person name="Andreopoulos B."/>
            <person name="Baker S."/>
            <person name="Barry K."/>
            <person name="Bills G."/>
            <person name="Bluhm B."/>
            <person name="Cannon C."/>
            <person name="Castanera R."/>
            <person name="Culley D."/>
            <person name="Daum C."/>
            <person name="Ezra D."/>
            <person name="Gonzalez J."/>
            <person name="Henrissat B."/>
            <person name="Kuo A."/>
            <person name="Liang C."/>
            <person name="Lipzen A."/>
            <person name="Lutzoni F."/>
            <person name="Magnuson J."/>
            <person name="Mondo S."/>
            <person name="Nolan M."/>
            <person name="Ohm R."/>
            <person name="Pangilinan J."/>
            <person name="Park H.-J."/>
            <person name="Ramirez L."/>
            <person name="Alfaro M."/>
            <person name="Sun H."/>
            <person name="Tritt A."/>
            <person name="Yoshinaga Y."/>
            <person name="Zwiers L.-H."/>
            <person name="Turgeon B."/>
            <person name="Goodwin S."/>
            <person name="Spatafora J."/>
            <person name="Crous P."/>
            <person name="Grigoriev I."/>
        </authorList>
    </citation>
    <scope>NUCLEOTIDE SEQUENCE</scope>
    <source>
        <strain evidence="4">CBS 690.94</strain>
    </source>
</reference>
<dbReference type="OrthoDB" id="5342093at2759"/>